<accession>A0A2N7JNM5</accession>
<organism evidence="1 2">
    <name type="scientific">Vibrio splendidus</name>
    <dbReference type="NCBI Taxonomy" id="29497"/>
    <lineage>
        <taxon>Bacteria</taxon>
        <taxon>Pseudomonadati</taxon>
        <taxon>Pseudomonadota</taxon>
        <taxon>Gammaproteobacteria</taxon>
        <taxon>Vibrionales</taxon>
        <taxon>Vibrionaceae</taxon>
        <taxon>Vibrio</taxon>
    </lineage>
</organism>
<comment type="caution">
    <text evidence="1">The sequence shown here is derived from an EMBL/GenBank/DDBJ whole genome shotgun (WGS) entry which is preliminary data.</text>
</comment>
<dbReference type="EMBL" id="MCZF01000255">
    <property type="protein sequence ID" value="PMM43949.1"/>
    <property type="molecule type" value="Genomic_DNA"/>
</dbReference>
<dbReference type="RefSeq" id="WP_102552985.1">
    <property type="nucleotide sequence ID" value="NZ_MCZF01000255.1"/>
</dbReference>
<evidence type="ECO:0000313" key="2">
    <source>
        <dbReference type="Proteomes" id="UP000235533"/>
    </source>
</evidence>
<proteinExistence type="predicted"/>
<sequence length="207" mass="24239">MQLPFADFKYWMSRGELAKFAVALHNYWLRVEDVLRMPLVKHDPLTAPIGIVKLMAWEKDIEPLEREDEVIFRIRVASAYSFSRHGGETAGFKDMFGKLGVSWVEIHEREDQEQWDVVTIETADGELAQKNWLMNAMIRQYGRTCRRYRFNVTYPATMKMLSAVFGNRFTIHSAKANNETLVSVRQKRIEHNQQVFTASMSRVDFQK</sequence>
<reference evidence="2" key="1">
    <citation type="submission" date="2016-07" db="EMBL/GenBank/DDBJ databases">
        <title>Nontailed viruses are major unrecognized killers of bacteria in the ocean.</title>
        <authorList>
            <person name="Kauffman K."/>
            <person name="Hussain F."/>
            <person name="Yang J."/>
            <person name="Arevalo P."/>
            <person name="Brown J."/>
            <person name="Cutler M."/>
            <person name="Kelly L."/>
            <person name="Polz M.F."/>
        </authorList>
    </citation>
    <scope>NUCLEOTIDE SEQUENCE [LARGE SCALE GENOMIC DNA]</scope>
    <source>
        <strain evidence="2">10N.261.48.B5</strain>
    </source>
</reference>
<evidence type="ECO:0000313" key="1">
    <source>
        <dbReference type="EMBL" id="PMM43949.1"/>
    </source>
</evidence>
<gene>
    <name evidence="1" type="ORF">BCT54_05520</name>
</gene>
<protein>
    <recommendedName>
        <fullName evidence="3">Phage tail protein</fullName>
    </recommendedName>
</protein>
<name>A0A2N7JNM5_VIBSP</name>
<dbReference type="Proteomes" id="UP000235533">
    <property type="component" value="Unassembled WGS sequence"/>
</dbReference>
<dbReference type="AlphaFoldDB" id="A0A2N7JNM5"/>
<evidence type="ECO:0008006" key="3">
    <source>
        <dbReference type="Google" id="ProtNLM"/>
    </source>
</evidence>